<evidence type="ECO:0000313" key="4">
    <source>
        <dbReference type="EMBL" id="GHF60914.1"/>
    </source>
</evidence>
<dbReference type="RefSeq" id="WP_190131769.1">
    <property type="nucleotide sequence ID" value="NZ_BNBD01000011.1"/>
</dbReference>
<protein>
    <submittedName>
        <fullName evidence="4">Uncharacterized protein</fullName>
    </submittedName>
</protein>
<evidence type="ECO:0000256" key="3">
    <source>
        <dbReference type="SAM" id="SignalP"/>
    </source>
</evidence>
<dbReference type="EMBL" id="BNBD01000011">
    <property type="protein sequence ID" value="GHF60914.1"/>
    <property type="molecule type" value="Genomic_DNA"/>
</dbReference>
<sequence>MRGGRLVGAGVTLGMLAGAPGAVAAGPDRPEGPPAYRTAPGAVAVRGAASSDDGPRLAPGGGPYTDTLAPGERKFYTVELDGRSSAYVSAVAAPAPGSAPGLRDGIEVSLRAEDGTRCGPGRHRTFLSVGGAYPLADYAERVVRAGGPCAGAGTYRFVVERGEAAGGDAAPVPVELAYVAEPPRDPVTAGGGAVTGGWSSQAPADAAGGGEAAEATEVEGGTGFNDAPEVRDGVWKDELRPGETRFYRVNVAQGRQLFADAQFGGAGGPVPYVVGGARLGLSNAARGFVMNRTAGYQSGRAAVSLATPPAAYAGGGAADAVRGMALPGWYFLQVSLSPKARPAGGVPVTLKVAVAEARPAEAPALGGSRPGPGAGGSARPEPGRTPDVRLLVIGYAGVGTGSALLVGLGAWMLARRRRAG</sequence>
<accession>A0A919EE27</accession>
<name>A0A919EE27_9ACTN</name>
<feature type="region of interest" description="Disordered" evidence="1">
    <location>
        <begin position="188"/>
        <end position="233"/>
    </location>
</feature>
<reference evidence="4" key="1">
    <citation type="journal article" date="2014" name="Int. J. Syst. Evol. Microbiol.">
        <title>Complete genome sequence of Corynebacterium casei LMG S-19264T (=DSM 44701T), isolated from a smear-ripened cheese.</title>
        <authorList>
            <consortium name="US DOE Joint Genome Institute (JGI-PGF)"/>
            <person name="Walter F."/>
            <person name="Albersmeier A."/>
            <person name="Kalinowski J."/>
            <person name="Ruckert C."/>
        </authorList>
    </citation>
    <scope>NUCLEOTIDE SEQUENCE</scope>
    <source>
        <strain evidence="4">JCM 4059</strain>
    </source>
</reference>
<keyword evidence="3" id="KW-0732">Signal</keyword>
<gene>
    <name evidence="4" type="ORF">GCM10010218_48040</name>
</gene>
<reference evidence="4" key="2">
    <citation type="submission" date="2020-09" db="EMBL/GenBank/DDBJ databases">
        <authorList>
            <person name="Sun Q."/>
            <person name="Ohkuma M."/>
        </authorList>
    </citation>
    <scope>NUCLEOTIDE SEQUENCE</scope>
    <source>
        <strain evidence="4">JCM 4059</strain>
    </source>
</reference>
<evidence type="ECO:0000256" key="2">
    <source>
        <dbReference type="SAM" id="Phobius"/>
    </source>
</evidence>
<dbReference type="Proteomes" id="UP000638313">
    <property type="component" value="Unassembled WGS sequence"/>
</dbReference>
<feature type="transmembrane region" description="Helical" evidence="2">
    <location>
        <begin position="390"/>
        <end position="414"/>
    </location>
</feature>
<keyword evidence="2" id="KW-0812">Transmembrane</keyword>
<evidence type="ECO:0000256" key="1">
    <source>
        <dbReference type="SAM" id="MobiDB-lite"/>
    </source>
</evidence>
<proteinExistence type="predicted"/>
<evidence type="ECO:0000313" key="5">
    <source>
        <dbReference type="Proteomes" id="UP000638313"/>
    </source>
</evidence>
<keyword evidence="2" id="KW-1133">Transmembrane helix</keyword>
<dbReference type="AlphaFoldDB" id="A0A919EE27"/>
<keyword evidence="5" id="KW-1185">Reference proteome</keyword>
<organism evidence="4 5">
    <name type="scientific">Streptomyces mashuensis</name>
    <dbReference type="NCBI Taxonomy" id="33904"/>
    <lineage>
        <taxon>Bacteria</taxon>
        <taxon>Bacillati</taxon>
        <taxon>Actinomycetota</taxon>
        <taxon>Actinomycetes</taxon>
        <taxon>Kitasatosporales</taxon>
        <taxon>Streptomycetaceae</taxon>
        <taxon>Streptomyces</taxon>
    </lineage>
</organism>
<feature type="signal peptide" evidence="3">
    <location>
        <begin position="1"/>
        <end position="24"/>
    </location>
</feature>
<keyword evidence="2" id="KW-0472">Membrane</keyword>
<feature type="chain" id="PRO_5036745190" evidence="3">
    <location>
        <begin position="25"/>
        <end position="420"/>
    </location>
</feature>
<feature type="region of interest" description="Disordered" evidence="1">
    <location>
        <begin position="361"/>
        <end position="383"/>
    </location>
</feature>
<comment type="caution">
    <text evidence="4">The sequence shown here is derived from an EMBL/GenBank/DDBJ whole genome shotgun (WGS) entry which is preliminary data.</text>
</comment>